<dbReference type="InterPro" id="IPR017896">
    <property type="entry name" value="4Fe4S_Fe-S-bd"/>
</dbReference>
<evidence type="ECO:0000313" key="6">
    <source>
        <dbReference type="EMBL" id="BDE97357.1"/>
    </source>
</evidence>
<keyword evidence="7" id="KW-1185">Reference proteome</keyword>
<dbReference type="Proteomes" id="UP001320544">
    <property type="component" value="Chromosome"/>
</dbReference>
<dbReference type="InterPro" id="IPR050954">
    <property type="entry name" value="ET_IronSulfur_Cluster-Binding"/>
</dbReference>
<proteinExistence type="predicted"/>
<dbReference type="PANTHER" id="PTHR43177:SF3">
    <property type="entry name" value="PROTEIN NRFC HOMOLOG"/>
    <property type="match status" value="1"/>
</dbReference>
<keyword evidence="3" id="KW-0408">Iron</keyword>
<dbReference type="RefSeq" id="WP_244386613.1">
    <property type="nucleotide sequence ID" value="NZ_AP025564.1"/>
</dbReference>
<evidence type="ECO:0000313" key="7">
    <source>
        <dbReference type="Proteomes" id="UP001320544"/>
    </source>
</evidence>
<name>A0ABM7WLU0_9ACTN</name>
<dbReference type="EMBL" id="AP025564">
    <property type="protein sequence ID" value="BDE97357.1"/>
    <property type="molecule type" value="Genomic_DNA"/>
</dbReference>
<protein>
    <submittedName>
        <fullName evidence="6">Oxidoreductase</fullName>
    </submittedName>
</protein>
<dbReference type="PROSITE" id="PS51379">
    <property type="entry name" value="4FE4S_FER_2"/>
    <property type="match status" value="1"/>
</dbReference>
<dbReference type="PANTHER" id="PTHR43177">
    <property type="entry name" value="PROTEIN NRFC"/>
    <property type="match status" value="1"/>
</dbReference>
<evidence type="ECO:0000259" key="5">
    <source>
        <dbReference type="PROSITE" id="PS51379"/>
    </source>
</evidence>
<evidence type="ECO:0000256" key="1">
    <source>
        <dbReference type="ARBA" id="ARBA00022485"/>
    </source>
</evidence>
<evidence type="ECO:0000256" key="3">
    <source>
        <dbReference type="ARBA" id="ARBA00023004"/>
    </source>
</evidence>
<gene>
    <name evidence="6" type="ORF">CE91St30_26900</name>
</gene>
<feature type="domain" description="4Fe-4S ferredoxin-type" evidence="5">
    <location>
        <begin position="4"/>
        <end position="34"/>
    </location>
</feature>
<keyword evidence="1" id="KW-0004">4Fe-4S</keyword>
<evidence type="ECO:0000256" key="4">
    <source>
        <dbReference type="ARBA" id="ARBA00023014"/>
    </source>
</evidence>
<organism evidence="6 7">
    <name type="scientific">Raoultibacter timonensis</name>
    <dbReference type="NCBI Taxonomy" id="1907662"/>
    <lineage>
        <taxon>Bacteria</taxon>
        <taxon>Bacillati</taxon>
        <taxon>Actinomycetota</taxon>
        <taxon>Coriobacteriia</taxon>
        <taxon>Eggerthellales</taxon>
        <taxon>Eggerthellaceae</taxon>
        <taxon>Raoultibacter</taxon>
    </lineage>
</organism>
<dbReference type="Gene3D" id="3.30.70.20">
    <property type="match status" value="1"/>
</dbReference>
<keyword evidence="4" id="KW-0411">Iron-sulfur</keyword>
<dbReference type="SUPFAM" id="SSF54862">
    <property type="entry name" value="4Fe-4S ferredoxins"/>
    <property type="match status" value="1"/>
</dbReference>
<keyword evidence="2" id="KW-0479">Metal-binding</keyword>
<accession>A0ABM7WLU0</accession>
<sequence>MARYGILVDYEWCSGCHTCEVACQMEHGLPTDRFGAKLFELGPWQMGEKNWQHANVPLFSKECDLCRERTEKGKLPACVAHCQAKCLTYGPVAELASELEKKPQQLLIVP</sequence>
<reference evidence="6 7" key="1">
    <citation type="submission" date="2022-01" db="EMBL/GenBank/DDBJ databases">
        <title>Novel bile acid biosynthetic pathways are enriched in the microbiome of centenarians.</title>
        <authorList>
            <person name="Sato Y."/>
            <person name="Atarashi K."/>
            <person name="Plichta R.D."/>
            <person name="Arai Y."/>
            <person name="Sasajima S."/>
            <person name="Kearney M.S."/>
            <person name="Suda W."/>
            <person name="Takeshita K."/>
            <person name="Sasaki T."/>
            <person name="Okamoto S."/>
            <person name="Skelly N.A."/>
            <person name="Okamura Y."/>
            <person name="Vlamakis H."/>
            <person name="Li Y."/>
            <person name="Tanoue T."/>
            <person name="Takei H."/>
            <person name="Nittono H."/>
            <person name="Narushima S."/>
            <person name="Irie J."/>
            <person name="Itoh H."/>
            <person name="Moriya K."/>
            <person name="Sugiura Y."/>
            <person name="Suematsu M."/>
            <person name="Moritoki N."/>
            <person name="Shibata S."/>
            <person name="Littman R.D."/>
            <person name="Fischbach A.M."/>
            <person name="Uwamino Y."/>
            <person name="Inoue T."/>
            <person name="Honda A."/>
            <person name="Hattori M."/>
            <person name="Murai T."/>
            <person name="Xavier J.R."/>
            <person name="Hirose N."/>
            <person name="Honda K."/>
        </authorList>
    </citation>
    <scope>NUCLEOTIDE SEQUENCE [LARGE SCALE GENOMIC DNA]</scope>
    <source>
        <strain evidence="6 7">CE91-St30</strain>
    </source>
</reference>
<evidence type="ECO:0000256" key="2">
    <source>
        <dbReference type="ARBA" id="ARBA00022723"/>
    </source>
</evidence>